<organism evidence="3 4">
    <name type="scientific">Sinorhizobium sojae CCBAU 05684</name>
    <dbReference type="NCBI Taxonomy" id="716928"/>
    <lineage>
        <taxon>Bacteria</taxon>
        <taxon>Pseudomonadati</taxon>
        <taxon>Pseudomonadota</taxon>
        <taxon>Alphaproteobacteria</taxon>
        <taxon>Hyphomicrobiales</taxon>
        <taxon>Rhizobiaceae</taxon>
        <taxon>Sinorhizobium/Ensifer group</taxon>
        <taxon>Sinorhizobium</taxon>
    </lineage>
</organism>
<name>A0A249P9A5_9HYPH</name>
<reference evidence="3 4" key="1">
    <citation type="submission" date="2017-08" db="EMBL/GenBank/DDBJ databases">
        <title>Multipartite genome sequences of Sinorhizobium species nodulating soybeans.</title>
        <authorList>
            <person name="Tian C.F."/>
        </authorList>
    </citation>
    <scope>NUCLEOTIDE SEQUENCE [LARGE SCALE GENOMIC DNA]</scope>
    <source>
        <strain evidence="3 4">CCBAU 05684</strain>
    </source>
</reference>
<dbReference type="EMBL" id="CP023067">
    <property type="protein sequence ID" value="ASY62510.1"/>
    <property type="molecule type" value="Genomic_DNA"/>
</dbReference>
<evidence type="ECO:0000256" key="1">
    <source>
        <dbReference type="SAM" id="MobiDB-lite"/>
    </source>
</evidence>
<evidence type="ECO:0000313" key="4">
    <source>
        <dbReference type="Proteomes" id="UP000217211"/>
    </source>
</evidence>
<evidence type="ECO:0000313" key="3">
    <source>
        <dbReference type="EMBL" id="ASY62510.1"/>
    </source>
</evidence>
<dbReference type="Pfam" id="PF13264">
    <property type="entry name" value="DUF4055"/>
    <property type="match status" value="1"/>
</dbReference>
<feature type="domain" description="DUF4055" evidence="2">
    <location>
        <begin position="257"/>
        <end position="393"/>
    </location>
</feature>
<proteinExistence type="predicted"/>
<dbReference type="STRING" id="716928.GCA_000261485_04818"/>
<evidence type="ECO:0000259" key="2">
    <source>
        <dbReference type="Pfam" id="PF13264"/>
    </source>
</evidence>
<accession>A0A249P9A5</accession>
<dbReference type="OrthoDB" id="975664at2"/>
<dbReference type="Proteomes" id="UP000217211">
    <property type="component" value="Chromosome"/>
</dbReference>
<sequence length="479" mass="52998">MTDTEFDITAKHPSYDAYIDQWRMMRDAVDGEDCVKARDTVGHQKYLPMKSAMRAMSDQQAKEAAYKAYKDRAEFPEIVSPTVRGCLGLIHSKPSVYELPSSLKPLLEKATKEGLTLEGLHQRITAELLRVGRYGLLAGVAEDGAFHIAGYTTETVINWDVDETGKLYFLVLDESSQVRNPVTNKWDGREQYRECLVDTERGVFLSREWVAKVVDGKKEWLIGEWVSATIKGKDALPILPFTFIDTMDLTTEPDDIPLYGLAKLAFRAYRLDADYVTALHMTSEPTPWVSGVNKDAAPITIGASKLWVLEPEGAECGFLEFNGPGIAEQEKAIKNTLERAIIFGAQLFADNKRAAESGEALELRLGTQTSTLTMIAKASAAGLEQTLRQIAVWNSEDPKQVTVKPNLDFIDRQLTPQEIMALVSGWQSGGYSRLTLYENLQRGGVANPERTFEDESELIAGDPVLAGMTSGEGDNGNGE</sequence>
<dbReference type="RefSeq" id="WP_034858685.1">
    <property type="nucleotide sequence ID" value="NZ_AJQT01000109.1"/>
</dbReference>
<gene>
    <name evidence="3" type="ORF">SJ05684_c10530</name>
</gene>
<dbReference type="eggNOG" id="ENOG502Z8D8">
    <property type="taxonomic scope" value="Bacteria"/>
</dbReference>
<keyword evidence="4" id="KW-1185">Reference proteome</keyword>
<dbReference type="AlphaFoldDB" id="A0A249P9A5"/>
<dbReference type="KEGG" id="esj:SJ05684_c10530"/>
<dbReference type="InterPro" id="IPR025129">
    <property type="entry name" value="DUF4055"/>
</dbReference>
<feature type="region of interest" description="Disordered" evidence="1">
    <location>
        <begin position="456"/>
        <end position="479"/>
    </location>
</feature>
<protein>
    <submittedName>
        <fullName evidence="3">62kDa structural protein</fullName>
    </submittedName>
</protein>